<proteinExistence type="predicted"/>
<dbReference type="SUPFAM" id="SSF51695">
    <property type="entry name" value="PLC-like phosphodiesterases"/>
    <property type="match status" value="1"/>
</dbReference>
<keyword evidence="3" id="KW-1185">Reference proteome</keyword>
<dbReference type="Gene3D" id="3.20.20.190">
    <property type="entry name" value="Phosphatidylinositol (PI) phosphodiesterase"/>
    <property type="match status" value="1"/>
</dbReference>
<evidence type="ECO:0000313" key="3">
    <source>
        <dbReference type="Proteomes" id="UP000620366"/>
    </source>
</evidence>
<evidence type="ECO:0000259" key="1">
    <source>
        <dbReference type="PROSITE" id="PS51704"/>
    </source>
</evidence>
<dbReference type="PANTHER" id="PTHR46211">
    <property type="entry name" value="GLYCEROPHOSPHORYL DIESTER PHOSPHODIESTERASE"/>
    <property type="match status" value="1"/>
</dbReference>
<reference evidence="2" key="1">
    <citation type="submission" date="2020-08" db="EMBL/GenBank/DDBJ databases">
        <title>Genome public.</title>
        <authorList>
            <person name="Liu C."/>
            <person name="Sun Q."/>
        </authorList>
    </citation>
    <scope>NUCLEOTIDE SEQUENCE</scope>
    <source>
        <strain evidence="2">BX7</strain>
    </source>
</reference>
<dbReference type="Proteomes" id="UP000620366">
    <property type="component" value="Unassembled WGS sequence"/>
</dbReference>
<dbReference type="RefSeq" id="WP_249300414.1">
    <property type="nucleotide sequence ID" value="NZ_JACRSP010000003.1"/>
</dbReference>
<dbReference type="GO" id="GO:0006629">
    <property type="term" value="P:lipid metabolic process"/>
    <property type="evidence" value="ECO:0007669"/>
    <property type="project" value="InterPro"/>
</dbReference>
<accession>A0A926DDF5</accession>
<dbReference type="PANTHER" id="PTHR46211:SF1">
    <property type="entry name" value="GLYCEROPHOSPHODIESTER PHOSPHODIESTERASE, CYTOPLASMIC"/>
    <property type="match status" value="1"/>
</dbReference>
<dbReference type="InterPro" id="IPR030395">
    <property type="entry name" value="GP_PDE_dom"/>
</dbReference>
<comment type="caution">
    <text evidence="2">The sequence shown here is derived from an EMBL/GenBank/DDBJ whole genome shotgun (WGS) entry which is preliminary data.</text>
</comment>
<feature type="domain" description="GP-PDE" evidence="1">
    <location>
        <begin position="36"/>
        <end position="276"/>
    </location>
</feature>
<dbReference type="GO" id="GO:0008081">
    <property type="term" value="F:phosphoric diester hydrolase activity"/>
    <property type="evidence" value="ECO:0007669"/>
    <property type="project" value="InterPro"/>
</dbReference>
<dbReference type="EMBL" id="JACRSP010000003">
    <property type="protein sequence ID" value="MBC8536573.1"/>
    <property type="molecule type" value="Genomic_DNA"/>
</dbReference>
<dbReference type="InterPro" id="IPR017946">
    <property type="entry name" value="PLC-like_Pdiesterase_TIM-brl"/>
</dbReference>
<sequence>MLWLLLLPGAALALAAIWLLLIRPCHDRGRTAVFRGFHYAHRGLHTGDGRVPENSLAAFRRAVDAGYGIELDVHLTADAKLVVFHDFLLSRMCGIDLRVENLTADALRRYELLGSGEKIPLFDEVLELVGGKVPLVIELKATANAFGLCELVNARLQRYRGEYCIESFNPLVLHWYRRRAPEVYRGLLSMDYRKSDQRMNRVFKGALSNLLLNWFAGPQFLSYRFSDRSNRSLQTCRRLYHAATAAWTIRTPQEFAKAAQEFDFVIFEGFEPGPVP</sequence>
<dbReference type="PROSITE" id="PS51704">
    <property type="entry name" value="GP_PDE"/>
    <property type="match status" value="1"/>
</dbReference>
<dbReference type="AlphaFoldDB" id="A0A926DDF5"/>
<evidence type="ECO:0000313" key="2">
    <source>
        <dbReference type="EMBL" id="MBC8536573.1"/>
    </source>
</evidence>
<gene>
    <name evidence="2" type="ORF">H8695_07735</name>
</gene>
<protein>
    <submittedName>
        <fullName evidence="2">Glycerophosphodiester phosphodiesterase</fullName>
    </submittedName>
</protein>
<name>A0A926DDF5_9FIRM</name>
<organism evidence="2 3">
    <name type="scientific">Feifania hominis</name>
    <dbReference type="NCBI Taxonomy" id="2763660"/>
    <lineage>
        <taxon>Bacteria</taxon>
        <taxon>Bacillati</taxon>
        <taxon>Bacillota</taxon>
        <taxon>Clostridia</taxon>
        <taxon>Eubacteriales</taxon>
        <taxon>Feifaniaceae</taxon>
        <taxon>Feifania</taxon>
    </lineage>
</organism>
<dbReference type="Pfam" id="PF03009">
    <property type="entry name" value="GDPD"/>
    <property type="match status" value="1"/>
</dbReference>